<evidence type="ECO:0000313" key="3">
    <source>
        <dbReference type="Proteomes" id="UP000784294"/>
    </source>
</evidence>
<dbReference type="EMBL" id="CAAALY010045312">
    <property type="protein sequence ID" value="VEL20211.1"/>
    <property type="molecule type" value="Genomic_DNA"/>
</dbReference>
<dbReference type="AlphaFoldDB" id="A0A3S5FDP9"/>
<comment type="caution">
    <text evidence="2">The sequence shown here is derived from an EMBL/GenBank/DDBJ whole genome shotgun (WGS) entry which is preliminary data.</text>
</comment>
<feature type="region of interest" description="Disordered" evidence="1">
    <location>
        <begin position="1"/>
        <end position="41"/>
    </location>
</feature>
<dbReference type="Proteomes" id="UP000784294">
    <property type="component" value="Unassembled WGS sequence"/>
</dbReference>
<proteinExistence type="predicted"/>
<name>A0A3S5FDP9_9PLAT</name>
<feature type="compositionally biased region" description="Polar residues" evidence="1">
    <location>
        <begin position="28"/>
        <end position="41"/>
    </location>
</feature>
<gene>
    <name evidence="2" type="ORF">PXEA_LOCUS13651</name>
</gene>
<accession>A0A3S5FDP9</accession>
<reference evidence="2" key="1">
    <citation type="submission" date="2018-11" db="EMBL/GenBank/DDBJ databases">
        <authorList>
            <consortium name="Pathogen Informatics"/>
        </authorList>
    </citation>
    <scope>NUCLEOTIDE SEQUENCE</scope>
</reference>
<sequence>MATSPRPLLSQGATPPPTPSHVLPHLSSAGQLSSPGLASPSTDSTGNYAAIFGFDGFLSSSADKARCKTETSPSSPPSSTDLLARRPASLVFASPLVCDKGTYRGSGSEILPKLVLFDAVTINL</sequence>
<protein>
    <submittedName>
        <fullName evidence="2">Uncharacterized protein</fullName>
    </submittedName>
</protein>
<evidence type="ECO:0000256" key="1">
    <source>
        <dbReference type="SAM" id="MobiDB-lite"/>
    </source>
</evidence>
<evidence type="ECO:0000313" key="2">
    <source>
        <dbReference type="EMBL" id="VEL20211.1"/>
    </source>
</evidence>
<keyword evidence="3" id="KW-1185">Reference proteome</keyword>
<organism evidence="2 3">
    <name type="scientific">Protopolystoma xenopodis</name>
    <dbReference type="NCBI Taxonomy" id="117903"/>
    <lineage>
        <taxon>Eukaryota</taxon>
        <taxon>Metazoa</taxon>
        <taxon>Spiralia</taxon>
        <taxon>Lophotrochozoa</taxon>
        <taxon>Platyhelminthes</taxon>
        <taxon>Monogenea</taxon>
        <taxon>Polyopisthocotylea</taxon>
        <taxon>Polystomatidea</taxon>
        <taxon>Polystomatidae</taxon>
        <taxon>Protopolystoma</taxon>
    </lineage>
</organism>